<protein>
    <recommendedName>
        <fullName evidence="1">Partial AB-hydrolase lipase domain-containing protein</fullName>
    </recommendedName>
</protein>
<evidence type="ECO:0000313" key="2">
    <source>
        <dbReference type="EMBL" id="GMS86908.1"/>
    </source>
</evidence>
<feature type="domain" description="Partial AB-hydrolase lipase" evidence="1">
    <location>
        <begin position="2"/>
        <end position="57"/>
    </location>
</feature>
<evidence type="ECO:0000313" key="3">
    <source>
        <dbReference type="Proteomes" id="UP001432027"/>
    </source>
</evidence>
<dbReference type="InterPro" id="IPR006693">
    <property type="entry name" value="AB_hydrolase_lipase"/>
</dbReference>
<dbReference type="InterPro" id="IPR029058">
    <property type="entry name" value="AB_hydrolase_fold"/>
</dbReference>
<dbReference type="SUPFAM" id="SSF53474">
    <property type="entry name" value="alpha/beta-Hydrolases"/>
    <property type="match status" value="1"/>
</dbReference>
<dbReference type="Pfam" id="PF04083">
    <property type="entry name" value="Abhydro_lipase"/>
    <property type="match status" value="1"/>
</dbReference>
<proteinExistence type="predicted"/>
<organism evidence="2 3">
    <name type="scientific">Pristionchus entomophagus</name>
    <dbReference type="NCBI Taxonomy" id="358040"/>
    <lineage>
        <taxon>Eukaryota</taxon>
        <taxon>Metazoa</taxon>
        <taxon>Ecdysozoa</taxon>
        <taxon>Nematoda</taxon>
        <taxon>Chromadorea</taxon>
        <taxon>Rhabditida</taxon>
        <taxon>Rhabditina</taxon>
        <taxon>Diplogasteromorpha</taxon>
        <taxon>Diplogasteroidea</taxon>
        <taxon>Neodiplogasteridae</taxon>
        <taxon>Pristionchus</taxon>
    </lineage>
</organism>
<evidence type="ECO:0000259" key="1">
    <source>
        <dbReference type="Pfam" id="PF04083"/>
    </source>
</evidence>
<dbReference type="EMBL" id="BTSX01000002">
    <property type="protein sequence ID" value="GMS86908.1"/>
    <property type="molecule type" value="Genomic_DNA"/>
</dbReference>
<name>A0AAV5T238_9BILA</name>
<dbReference type="GO" id="GO:0006629">
    <property type="term" value="P:lipid metabolic process"/>
    <property type="evidence" value="ECO:0007669"/>
    <property type="project" value="InterPro"/>
</dbReference>
<keyword evidence="3" id="KW-1185">Reference proteome</keyword>
<gene>
    <name evidence="2" type="ORF">PENTCL1PPCAC_9083</name>
</gene>
<dbReference type="Proteomes" id="UP001432027">
    <property type="component" value="Unassembled WGS sequence"/>
</dbReference>
<dbReference type="Gene3D" id="3.40.50.1820">
    <property type="entry name" value="alpha/beta hydrolase"/>
    <property type="match status" value="2"/>
</dbReference>
<dbReference type="AlphaFoldDB" id="A0AAV5T238"/>
<dbReference type="PANTHER" id="PTHR11005">
    <property type="entry name" value="LYSOSOMAL ACID LIPASE-RELATED"/>
    <property type="match status" value="1"/>
</dbReference>
<sequence length="311" mass="34906">PQLIASRGYPAETHHVTTEDGYILTLHRIPRGRNGSSGGRPVLLQHGLASSSFDFLSPLTNQALSYALADAGYDVWMGNNRGNIYSDKHVGYNNFDHRFWNFSWDEMGIYDYPAMIDYIVNVTGEPQLYLVGHSQVRFFSKDLSSQVKYFFALAPSLSSTHLGSALLQFGVAHPGLVEDESIIQSRLNIITAHFPAGTSNKNWLHWLQQATNGTKYFDYGVKGNLAEYGTPYPREYNFSSYRVPTSIYFSPSDKLVSSEDQNIALSRLPSSALYRVQNITGFGHFQFLWGDRAKADIYDEIIGDINAMEGN</sequence>
<accession>A0AAV5T238</accession>
<reference evidence="2" key="1">
    <citation type="submission" date="2023-10" db="EMBL/GenBank/DDBJ databases">
        <title>Genome assembly of Pristionchus species.</title>
        <authorList>
            <person name="Yoshida K."/>
            <person name="Sommer R.J."/>
        </authorList>
    </citation>
    <scope>NUCLEOTIDE SEQUENCE</scope>
    <source>
        <strain evidence="2">RS0144</strain>
    </source>
</reference>
<comment type="caution">
    <text evidence="2">The sequence shown here is derived from an EMBL/GenBank/DDBJ whole genome shotgun (WGS) entry which is preliminary data.</text>
</comment>
<feature type="non-terminal residue" evidence="2">
    <location>
        <position position="1"/>
    </location>
</feature>